<dbReference type="Pfam" id="PF00753">
    <property type="entry name" value="Lactamase_B"/>
    <property type="match status" value="1"/>
</dbReference>
<evidence type="ECO:0000256" key="1">
    <source>
        <dbReference type="ARBA" id="ARBA00007749"/>
    </source>
</evidence>
<dbReference type="Proteomes" id="UP000738349">
    <property type="component" value="Unassembled WGS sequence"/>
</dbReference>
<dbReference type="SUPFAM" id="SSF56281">
    <property type="entry name" value="Metallo-hydrolase/oxidoreductase"/>
    <property type="match status" value="1"/>
</dbReference>
<comment type="caution">
    <text evidence="6">The sequence shown here is derived from an EMBL/GenBank/DDBJ whole genome shotgun (WGS) entry which is preliminary data.</text>
</comment>
<evidence type="ECO:0000259" key="5">
    <source>
        <dbReference type="SMART" id="SM00849"/>
    </source>
</evidence>
<dbReference type="InterPro" id="IPR001279">
    <property type="entry name" value="Metallo-B-lactamas"/>
</dbReference>
<proteinExistence type="inferred from homology"/>
<dbReference type="InterPro" id="IPR051013">
    <property type="entry name" value="MBL_superfamily_lactonases"/>
</dbReference>
<evidence type="ECO:0000256" key="4">
    <source>
        <dbReference type="ARBA" id="ARBA00022833"/>
    </source>
</evidence>
<keyword evidence="4" id="KW-0862">Zinc</keyword>
<feature type="domain" description="Metallo-beta-lactamase" evidence="5">
    <location>
        <begin position="48"/>
        <end position="265"/>
    </location>
</feature>
<keyword evidence="7" id="KW-1185">Reference proteome</keyword>
<dbReference type="PANTHER" id="PTHR42978:SF5">
    <property type="entry name" value="METALLO-BETA-LACTAMASE DOMAIN-CONTAINING PROTEIN"/>
    <property type="match status" value="1"/>
</dbReference>
<dbReference type="EMBL" id="JAGMUV010000027">
    <property type="protein sequence ID" value="KAH7118332.1"/>
    <property type="molecule type" value="Genomic_DNA"/>
</dbReference>
<evidence type="ECO:0000313" key="7">
    <source>
        <dbReference type="Proteomes" id="UP000738349"/>
    </source>
</evidence>
<name>A0A9P9DG58_9HYPO</name>
<dbReference type="OrthoDB" id="10250730at2759"/>
<gene>
    <name evidence="6" type="ORF">EDB81DRAFT_915311</name>
</gene>
<comment type="similarity">
    <text evidence="1">Belongs to the metallo-beta-lactamase superfamily.</text>
</comment>
<evidence type="ECO:0000256" key="2">
    <source>
        <dbReference type="ARBA" id="ARBA00022723"/>
    </source>
</evidence>
<keyword evidence="2" id="KW-0479">Metal-binding</keyword>
<dbReference type="SMART" id="SM00849">
    <property type="entry name" value="Lactamase_B"/>
    <property type="match status" value="1"/>
</dbReference>
<dbReference type="GO" id="GO:0016787">
    <property type="term" value="F:hydrolase activity"/>
    <property type="evidence" value="ECO:0007669"/>
    <property type="project" value="UniProtKB-KW"/>
</dbReference>
<dbReference type="PANTHER" id="PTHR42978">
    <property type="entry name" value="QUORUM-QUENCHING LACTONASE YTNP-RELATED-RELATED"/>
    <property type="match status" value="1"/>
</dbReference>
<accession>A0A9P9DG58</accession>
<dbReference type="AlphaFoldDB" id="A0A9P9DG58"/>
<sequence length="391" mass="43215">MPEDTSFDLPGGSTTVRLQLIDTGSRLLCKANTLIEPEIAGHELLNLPNVCWLVENLRTGRKVLFDCGVRKSFKDLPPAAFRTLELSTPGLHVDCDVADVLSKSHVNATEIDWMIWSHHHWDHTGDPSRFPSNVGIVVGPDFTAAHLPAYPANPKSEMPEKDFVGRPFWELRFDDNRTIGGLRAYDFWGDGSLYILDTPGHSVGHISALARTSAMDFVFMGGDICHFPGVFRPSNYIPLPNPMEKTARLDKYFTCPCAAATFTSIHPKGEEAGRREPFYRPASGPSSIYKDPSLAHKTVQKLIAFDAKPNIMVCIAHDPAVGETLPTMNDDPANEINGWREKGFKEACHWGFLNQLPRGGQPGRANIVENYSSEGTLYEGVEALKAARAFP</sequence>
<evidence type="ECO:0000256" key="3">
    <source>
        <dbReference type="ARBA" id="ARBA00022801"/>
    </source>
</evidence>
<reference evidence="6" key="1">
    <citation type="journal article" date="2021" name="Nat. Commun.">
        <title>Genetic determinants of endophytism in the Arabidopsis root mycobiome.</title>
        <authorList>
            <person name="Mesny F."/>
            <person name="Miyauchi S."/>
            <person name="Thiergart T."/>
            <person name="Pickel B."/>
            <person name="Atanasova L."/>
            <person name="Karlsson M."/>
            <person name="Huettel B."/>
            <person name="Barry K.W."/>
            <person name="Haridas S."/>
            <person name="Chen C."/>
            <person name="Bauer D."/>
            <person name="Andreopoulos W."/>
            <person name="Pangilinan J."/>
            <person name="LaButti K."/>
            <person name="Riley R."/>
            <person name="Lipzen A."/>
            <person name="Clum A."/>
            <person name="Drula E."/>
            <person name="Henrissat B."/>
            <person name="Kohler A."/>
            <person name="Grigoriev I.V."/>
            <person name="Martin F.M."/>
            <person name="Hacquard S."/>
        </authorList>
    </citation>
    <scope>NUCLEOTIDE SEQUENCE</scope>
    <source>
        <strain evidence="6">MPI-CAGE-AT-0147</strain>
    </source>
</reference>
<protein>
    <submittedName>
        <fullName evidence="6">Beta-lactamase-like protein</fullName>
    </submittedName>
</protein>
<dbReference type="Gene3D" id="3.60.15.10">
    <property type="entry name" value="Ribonuclease Z/Hydroxyacylglutathione hydrolase-like"/>
    <property type="match status" value="1"/>
</dbReference>
<keyword evidence="3" id="KW-0378">Hydrolase</keyword>
<dbReference type="InterPro" id="IPR036866">
    <property type="entry name" value="RibonucZ/Hydroxyglut_hydro"/>
</dbReference>
<dbReference type="CDD" id="cd07730">
    <property type="entry name" value="metallo-hydrolase-like_MBL-fold"/>
    <property type="match status" value="1"/>
</dbReference>
<evidence type="ECO:0000313" key="6">
    <source>
        <dbReference type="EMBL" id="KAH7118332.1"/>
    </source>
</evidence>
<organism evidence="6 7">
    <name type="scientific">Dactylonectria macrodidyma</name>
    <dbReference type="NCBI Taxonomy" id="307937"/>
    <lineage>
        <taxon>Eukaryota</taxon>
        <taxon>Fungi</taxon>
        <taxon>Dikarya</taxon>
        <taxon>Ascomycota</taxon>
        <taxon>Pezizomycotina</taxon>
        <taxon>Sordariomycetes</taxon>
        <taxon>Hypocreomycetidae</taxon>
        <taxon>Hypocreales</taxon>
        <taxon>Nectriaceae</taxon>
        <taxon>Dactylonectria</taxon>
    </lineage>
</organism>
<dbReference type="GO" id="GO:0046872">
    <property type="term" value="F:metal ion binding"/>
    <property type="evidence" value="ECO:0007669"/>
    <property type="project" value="UniProtKB-KW"/>
</dbReference>